<evidence type="ECO:0000256" key="1">
    <source>
        <dbReference type="ARBA" id="ARBA00022598"/>
    </source>
</evidence>
<dbReference type="PROSITE" id="PS50975">
    <property type="entry name" value="ATP_GRASP"/>
    <property type="match status" value="1"/>
</dbReference>
<keyword evidence="7" id="KW-1185">Reference proteome</keyword>
<reference evidence="6" key="1">
    <citation type="submission" date="2022-06" db="EMBL/GenBank/DDBJ databases">
        <title>Aeoliella straminimaris, a novel planctomycete from sediments.</title>
        <authorList>
            <person name="Vitorino I.R."/>
            <person name="Lage O.M."/>
        </authorList>
    </citation>
    <scope>NUCLEOTIDE SEQUENCE</scope>
    <source>
        <strain evidence="6">ICT_H6.2</strain>
    </source>
</reference>
<dbReference type="Proteomes" id="UP001155241">
    <property type="component" value="Unassembled WGS sequence"/>
</dbReference>
<dbReference type="EMBL" id="JAMXLR010000026">
    <property type="protein sequence ID" value="MCO6043894.1"/>
    <property type="molecule type" value="Genomic_DNA"/>
</dbReference>
<evidence type="ECO:0000256" key="2">
    <source>
        <dbReference type="ARBA" id="ARBA00022741"/>
    </source>
</evidence>
<dbReference type="GO" id="GO:0046872">
    <property type="term" value="F:metal ion binding"/>
    <property type="evidence" value="ECO:0007669"/>
    <property type="project" value="InterPro"/>
</dbReference>
<accession>A0A9X2FCR4</accession>
<evidence type="ECO:0000313" key="7">
    <source>
        <dbReference type="Proteomes" id="UP001155241"/>
    </source>
</evidence>
<evidence type="ECO:0000259" key="5">
    <source>
        <dbReference type="PROSITE" id="PS50975"/>
    </source>
</evidence>
<dbReference type="SUPFAM" id="SSF56059">
    <property type="entry name" value="Glutathione synthetase ATP-binding domain-like"/>
    <property type="match status" value="1"/>
</dbReference>
<keyword evidence="3 4" id="KW-0067">ATP-binding</keyword>
<name>A0A9X2FCR4_9BACT</name>
<dbReference type="RefSeq" id="WP_252851996.1">
    <property type="nucleotide sequence ID" value="NZ_JAMXLR010000026.1"/>
</dbReference>
<dbReference type="PANTHER" id="PTHR43055:SF1">
    <property type="entry name" value="FORMATE-DEPENDENT PHOSPHORIBOSYLGLYCINAMIDE FORMYLTRANSFERASE"/>
    <property type="match status" value="1"/>
</dbReference>
<organism evidence="6 7">
    <name type="scientific">Aeoliella straminimaris</name>
    <dbReference type="NCBI Taxonomy" id="2954799"/>
    <lineage>
        <taxon>Bacteria</taxon>
        <taxon>Pseudomonadati</taxon>
        <taxon>Planctomycetota</taxon>
        <taxon>Planctomycetia</taxon>
        <taxon>Pirellulales</taxon>
        <taxon>Lacipirellulaceae</taxon>
        <taxon>Aeoliella</taxon>
    </lineage>
</organism>
<gene>
    <name evidence="6" type="ORF">NG895_08235</name>
</gene>
<evidence type="ECO:0000256" key="3">
    <source>
        <dbReference type="ARBA" id="ARBA00022840"/>
    </source>
</evidence>
<evidence type="ECO:0000313" key="6">
    <source>
        <dbReference type="EMBL" id="MCO6043894.1"/>
    </source>
</evidence>
<dbReference type="Gene3D" id="3.30.470.20">
    <property type="entry name" value="ATP-grasp fold, B domain"/>
    <property type="match status" value="1"/>
</dbReference>
<dbReference type="GO" id="GO:0005829">
    <property type="term" value="C:cytosol"/>
    <property type="evidence" value="ECO:0007669"/>
    <property type="project" value="TreeGrafter"/>
</dbReference>
<dbReference type="InterPro" id="IPR011761">
    <property type="entry name" value="ATP-grasp"/>
</dbReference>
<comment type="caution">
    <text evidence="6">The sequence shown here is derived from an EMBL/GenBank/DDBJ whole genome shotgun (WGS) entry which is preliminary data.</text>
</comment>
<proteinExistence type="predicted"/>
<protein>
    <recommendedName>
        <fullName evidence="5">ATP-grasp domain-containing protein</fullName>
    </recommendedName>
</protein>
<dbReference type="AlphaFoldDB" id="A0A9X2FCR4"/>
<evidence type="ECO:0000256" key="4">
    <source>
        <dbReference type="PROSITE-ProRule" id="PRU00409"/>
    </source>
</evidence>
<dbReference type="PANTHER" id="PTHR43055">
    <property type="entry name" value="FORMATE-DEPENDENT PHOSPHORIBOSYLGLYCINAMIDE FORMYLTRANSFERASE"/>
    <property type="match status" value="1"/>
</dbReference>
<feature type="domain" description="ATP-grasp" evidence="5">
    <location>
        <begin position="127"/>
        <end position="309"/>
    </location>
</feature>
<keyword evidence="1" id="KW-0436">Ligase</keyword>
<dbReference type="GO" id="GO:0005524">
    <property type="term" value="F:ATP binding"/>
    <property type="evidence" value="ECO:0007669"/>
    <property type="project" value="UniProtKB-UniRule"/>
</dbReference>
<sequence>MAASDTSGSTPLKILMTEGTSLSARQSLYALGGRHVIDVIDPDPICQCRFSRFVRRWHKSPHFAKNPGEFLHFLADMVQRERYDVVLPTHEQVYLLSKFRDVVGEAAGVALPHFDAMRQMQDKADFTRTLESLGLPHPQTAFARTEADLAHNWSYPFYLKLAHSTAGLGVFHIVDEEDLAHRIELLRADGNLDGTVEMLVQQPAKGNQATVQAVFDHGQMIGSHMFDARQLGVGGMSAARTGADHPIVREHIEQLGAHLDWHGAMFVDYFYDYETQRPEYIECNPRVGETVNAWLSGVNLCEQLVRLSAGQAVEPLPHAAPGQRTQSFFMILLSMAYNGASRRELLKEIYEFRLRRGMYTDSQDELTRPRDDYWSVIPMWGVALQLLFSPRRSKKIVASTVDNYSLPRTATQAMELLDIEPFRKEFASATAS</sequence>
<keyword evidence="2 4" id="KW-0547">Nucleotide-binding</keyword>
<dbReference type="GO" id="GO:0016874">
    <property type="term" value="F:ligase activity"/>
    <property type="evidence" value="ECO:0007669"/>
    <property type="project" value="UniProtKB-KW"/>
</dbReference>